<feature type="transmembrane region" description="Helical" evidence="6">
    <location>
        <begin position="96"/>
        <end position="123"/>
    </location>
</feature>
<evidence type="ECO:0000259" key="7">
    <source>
        <dbReference type="Pfam" id="PF00892"/>
    </source>
</evidence>
<evidence type="ECO:0000313" key="9">
    <source>
        <dbReference type="Proteomes" id="UP000183974"/>
    </source>
</evidence>
<feature type="transmembrane region" description="Helical" evidence="6">
    <location>
        <begin position="20"/>
        <end position="41"/>
    </location>
</feature>
<feature type="transmembrane region" description="Helical" evidence="6">
    <location>
        <begin position="53"/>
        <end position="76"/>
    </location>
</feature>
<comment type="similarity">
    <text evidence="2">Belongs to the drug/metabolite transporter (DMT) superfamily. 10 TMS drug/metabolite exporter (DME) (TC 2.A.7.3) family.</text>
</comment>
<feature type="transmembrane region" description="Helical" evidence="6">
    <location>
        <begin position="135"/>
        <end position="154"/>
    </location>
</feature>
<comment type="subcellular location">
    <subcellularLocation>
        <location evidence="1">Membrane</location>
        <topology evidence="1">Multi-pass membrane protein</topology>
    </subcellularLocation>
</comment>
<keyword evidence="5 6" id="KW-0472">Membrane</keyword>
<dbReference type="InterPro" id="IPR037185">
    <property type="entry name" value="EmrE-like"/>
</dbReference>
<feature type="transmembrane region" description="Helical" evidence="6">
    <location>
        <begin position="191"/>
        <end position="209"/>
    </location>
</feature>
<dbReference type="GO" id="GO:0016020">
    <property type="term" value="C:membrane"/>
    <property type="evidence" value="ECO:0007669"/>
    <property type="project" value="UniProtKB-SubCell"/>
</dbReference>
<feature type="transmembrane region" description="Helical" evidence="6">
    <location>
        <begin position="221"/>
        <end position="242"/>
    </location>
</feature>
<dbReference type="EMBL" id="FRBR01000001">
    <property type="protein sequence ID" value="SHK95831.1"/>
    <property type="molecule type" value="Genomic_DNA"/>
</dbReference>
<dbReference type="Pfam" id="PF00892">
    <property type="entry name" value="EamA"/>
    <property type="match status" value="2"/>
</dbReference>
<feature type="transmembrane region" description="Helical" evidence="6">
    <location>
        <begin position="249"/>
        <end position="269"/>
    </location>
</feature>
<organism evidence="8 9">
    <name type="scientific">Roseovarius pacificus</name>
    <dbReference type="NCBI Taxonomy" id="337701"/>
    <lineage>
        <taxon>Bacteria</taxon>
        <taxon>Pseudomonadati</taxon>
        <taxon>Pseudomonadota</taxon>
        <taxon>Alphaproteobacteria</taxon>
        <taxon>Rhodobacterales</taxon>
        <taxon>Roseobacteraceae</taxon>
        <taxon>Roseovarius</taxon>
    </lineage>
</organism>
<protein>
    <submittedName>
        <fullName evidence="8">Permease of the drug/metabolite transporter (DMT) superfamily</fullName>
    </submittedName>
</protein>
<keyword evidence="9" id="KW-1185">Reference proteome</keyword>
<reference evidence="8 9" key="1">
    <citation type="submission" date="2016-11" db="EMBL/GenBank/DDBJ databases">
        <authorList>
            <person name="Jaros S."/>
            <person name="Januszkiewicz K."/>
            <person name="Wedrychowicz H."/>
        </authorList>
    </citation>
    <scope>NUCLEOTIDE SEQUENCE [LARGE SCALE GENOMIC DNA]</scope>
    <source>
        <strain evidence="8 9">DSM 29589</strain>
    </source>
</reference>
<dbReference type="SUPFAM" id="SSF103481">
    <property type="entry name" value="Multidrug resistance efflux transporter EmrE"/>
    <property type="match status" value="2"/>
</dbReference>
<evidence type="ECO:0000256" key="1">
    <source>
        <dbReference type="ARBA" id="ARBA00004141"/>
    </source>
</evidence>
<feature type="transmembrane region" description="Helical" evidence="6">
    <location>
        <begin position="275"/>
        <end position="292"/>
    </location>
</feature>
<evidence type="ECO:0000256" key="6">
    <source>
        <dbReference type="SAM" id="Phobius"/>
    </source>
</evidence>
<name>A0A1M6WQ67_9RHOB</name>
<evidence type="ECO:0000256" key="4">
    <source>
        <dbReference type="ARBA" id="ARBA00022989"/>
    </source>
</evidence>
<sequence length="307" mass="33142">MTSRPTNPVAFTDPATVLRAALWMLGAVVSFSAMAVGGRSVSFELDTFEIMMFRSMIGFALVLIVAGTTGRLRTVSRRKPGLHLLRNVFHFTGQNLWFYAITIIPLAQVFALEFTSPLWVLILSPLVLGERMTRVRVLAASLGFIGILIVARPSPETVNIGTLAAACAAIGFAGSIMVTKRLTRTESLTCILFWMTLSQSLFGLICAGFDGDIALPSLSSLPWLVVIACGGLMAHFCLTTALSMAPATLVSPVDFIRLPLIAIIGLLAYDEPVDIFVILGAVVIFGANYLNMWSETRRGGDPVARTR</sequence>
<feature type="transmembrane region" description="Helical" evidence="6">
    <location>
        <begin position="160"/>
        <end position="179"/>
    </location>
</feature>
<accession>A0A1M6WQ67</accession>
<keyword evidence="3 6" id="KW-0812">Transmembrane</keyword>
<proteinExistence type="inferred from homology"/>
<dbReference type="Proteomes" id="UP000183974">
    <property type="component" value="Unassembled WGS sequence"/>
</dbReference>
<evidence type="ECO:0000256" key="5">
    <source>
        <dbReference type="ARBA" id="ARBA00023136"/>
    </source>
</evidence>
<dbReference type="PANTHER" id="PTHR22911">
    <property type="entry name" value="ACYL-MALONYL CONDENSING ENZYME-RELATED"/>
    <property type="match status" value="1"/>
</dbReference>
<evidence type="ECO:0000256" key="3">
    <source>
        <dbReference type="ARBA" id="ARBA00022692"/>
    </source>
</evidence>
<gene>
    <name evidence="8" type="ORF">SAMN05444398_101106</name>
</gene>
<dbReference type="AlphaFoldDB" id="A0A1M6WQ67"/>
<keyword evidence="4 6" id="KW-1133">Transmembrane helix</keyword>
<feature type="domain" description="EamA" evidence="7">
    <location>
        <begin position="19"/>
        <end position="151"/>
    </location>
</feature>
<dbReference type="PANTHER" id="PTHR22911:SF6">
    <property type="entry name" value="SOLUTE CARRIER FAMILY 35 MEMBER G1"/>
    <property type="match status" value="1"/>
</dbReference>
<evidence type="ECO:0000256" key="2">
    <source>
        <dbReference type="ARBA" id="ARBA00009853"/>
    </source>
</evidence>
<feature type="domain" description="EamA" evidence="7">
    <location>
        <begin position="160"/>
        <end position="291"/>
    </location>
</feature>
<dbReference type="STRING" id="337701.SAMN05444398_101106"/>
<dbReference type="InterPro" id="IPR000620">
    <property type="entry name" value="EamA_dom"/>
</dbReference>
<evidence type="ECO:0000313" key="8">
    <source>
        <dbReference type="EMBL" id="SHK95831.1"/>
    </source>
</evidence>